<dbReference type="EMBL" id="NISI01000002">
    <property type="protein sequence ID" value="OWR04504.1"/>
    <property type="molecule type" value="Genomic_DNA"/>
</dbReference>
<dbReference type="InterPro" id="IPR021783">
    <property type="entry name" value="DUF3348"/>
</dbReference>
<protein>
    <recommendedName>
        <fullName evidence="3">DUF3348 domain-containing protein</fullName>
    </recommendedName>
</protein>
<reference evidence="1 2" key="1">
    <citation type="journal article" date="2007" name="Int. J. Syst. Evol. Microbiol.">
        <title>Description of Pelomonas aquatica sp. nov. and Pelomonas puraquae sp. nov., isolated from industrial and haemodialysis water.</title>
        <authorList>
            <person name="Gomila M."/>
            <person name="Bowien B."/>
            <person name="Falsen E."/>
            <person name="Moore E.R."/>
            <person name="Lalucat J."/>
        </authorList>
    </citation>
    <scope>NUCLEOTIDE SEQUENCE [LARGE SCALE GENOMIC DNA]</scope>
    <source>
        <strain evidence="1 2">CCUG 52769</strain>
    </source>
</reference>
<evidence type="ECO:0000313" key="1">
    <source>
        <dbReference type="EMBL" id="OWR04504.1"/>
    </source>
</evidence>
<dbReference type="AlphaFoldDB" id="A0A254NA81"/>
<organism evidence="1 2">
    <name type="scientific">Roseateles puraquae</name>
    <dbReference type="NCBI Taxonomy" id="431059"/>
    <lineage>
        <taxon>Bacteria</taxon>
        <taxon>Pseudomonadati</taxon>
        <taxon>Pseudomonadota</taxon>
        <taxon>Betaproteobacteria</taxon>
        <taxon>Burkholderiales</taxon>
        <taxon>Sphaerotilaceae</taxon>
        <taxon>Roseateles</taxon>
    </lineage>
</organism>
<name>A0A254NA81_9BURK</name>
<dbReference type="Proteomes" id="UP000197446">
    <property type="component" value="Unassembled WGS sequence"/>
</dbReference>
<sequence length="267" mass="29462">MRRILRRRERPDGDGLRPGWRRIRRVTKILPFLPNAPTRMSSPLPQPHPAEPLARLLLQWGVAHVPMAATPPVAERLGGWLGWADAIGLSQVLAAPAATAGNPQARAQALDWADAALARLQAELPAAFDDALLARESAEPAPEGVSLPDLLAPYRLHHAQQQRSMAARIGTLRERLRPHLAESSGALARLAQLDALLERATLGPERERLAGLPALLTRRAERHHAADPRGWRARFWADLQRLLRAELDLRLQPVLGLIEALHDDAAR</sequence>
<dbReference type="Pfam" id="PF11828">
    <property type="entry name" value="DUF3348"/>
    <property type="match status" value="1"/>
</dbReference>
<comment type="caution">
    <text evidence="1">The sequence shown here is derived from an EMBL/GenBank/DDBJ whole genome shotgun (WGS) entry which is preliminary data.</text>
</comment>
<gene>
    <name evidence="1" type="ORF">CDO81_07915</name>
</gene>
<evidence type="ECO:0000313" key="2">
    <source>
        <dbReference type="Proteomes" id="UP000197446"/>
    </source>
</evidence>
<accession>A0A254NA81</accession>
<proteinExistence type="predicted"/>
<evidence type="ECO:0008006" key="3">
    <source>
        <dbReference type="Google" id="ProtNLM"/>
    </source>
</evidence>
<keyword evidence="2" id="KW-1185">Reference proteome</keyword>